<protein>
    <submittedName>
        <fullName evidence="1">Uncharacterized protein</fullName>
    </submittedName>
</protein>
<gene>
    <name evidence="1" type="ORF">QYT958_LOCUS46513</name>
</gene>
<dbReference type="AlphaFoldDB" id="A0A822FR94"/>
<evidence type="ECO:0000313" key="2">
    <source>
        <dbReference type="Proteomes" id="UP000663848"/>
    </source>
</evidence>
<reference evidence="1" key="1">
    <citation type="submission" date="2021-02" db="EMBL/GenBank/DDBJ databases">
        <authorList>
            <person name="Nowell W R."/>
        </authorList>
    </citation>
    <scope>NUCLEOTIDE SEQUENCE</scope>
</reference>
<evidence type="ECO:0000313" key="1">
    <source>
        <dbReference type="EMBL" id="CAF5127549.1"/>
    </source>
</evidence>
<proteinExistence type="predicted"/>
<name>A0A822FR94_9BILA</name>
<dbReference type="Proteomes" id="UP000663848">
    <property type="component" value="Unassembled WGS sequence"/>
</dbReference>
<accession>A0A822FR94</accession>
<dbReference type="EMBL" id="CAJOBR010083001">
    <property type="protein sequence ID" value="CAF5127549.1"/>
    <property type="molecule type" value="Genomic_DNA"/>
</dbReference>
<comment type="caution">
    <text evidence="1">The sequence shown here is derived from an EMBL/GenBank/DDBJ whole genome shotgun (WGS) entry which is preliminary data.</text>
</comment>
<organism evidence="1 2">
    <name type="scientific">Rotaria socialis</name>
    <dbReference type="NCBI Taxonomy" id="392032"/>
    <lineage>
        <taxon>Eukaryota</taxon>
        <taxon>Metazoa</taxon>
        <taxon>Spiralia</taxon>
        <taxon>Gnathifera</taxon>
        <taxon>Rotifera</taxon>
        <taxon>Eurotatoria</taxon>
        <taxon>Bdelloidea</taxon>
        <taxon>Philodinida</taxon>
        <taxon>Philodinidae</taxon>
        <taxon>Rotaria</taxon>
    </lineage>
</organism>
<feature type="non-terminal residue" evidence="1">
    <location>
        <position position="45"/>
    </location>
</feature>
<sequence>MNYISLDSISPNYVTMTTGNNTLRASIKCIKQPRSPIPPQTTETS</sequence>